<dbReference type="EMBL" id="ADVG01000001">
    <property type="protein sequence ID" value="EFH89031.1"/>
    <property type="molecule type" value="Genomic_DNA"/>
</dbReference>
<comment type="caution">
    <text evidence="2">The sequence shown here is derived from an EMBL/GenBank/DDBJ whole genome shotgun (WGS) entry which is preliminary data.</text>
</comment>
<feature type="transmembrane region" description="Helical" evidence="1">
    <location>
        <begin position="28"/>
        <end position="49"/>
    </location>
</feature>
<protein>
    <submittedName>
        <fullName evidence="2">Uncharacterized protein</fullName>
    </submittedName>
</protein>
<evidence type="ECO:0000256" key="1">
    <source>
        <dbReference type="SAM" id="Phobius"/>
    </source>
</evidence>
<keyword evidence="1" id="KW-1133">Transmembrane helix</keyword>
<feature type="transmembrane region" description="Helical" evidence="1">
    <location>
        <begin position="97"/>
        <end position="116"/>
    </location>
</feature>
<accession>D6THM6</accession>
<keyword evidence="3" id="KW-1185">Reference proteome</keyword>
<name>D6THM6_KTERA</name>
<dbReference type="STRING" id="485913.Krac_10554"/>
<gene>
    <name evidence="2" type="ORF">Krac_10554</name>
</gene>
<dbReference type="RefSeq" id="WP_007905340.1">
    <property type="nucleotide sequence ID" value="NZ_ADVG01000001.1"/>
</dbReference>
<evidence type="ECO:0000313" key="2">
    <source>
        <dbReference type="EMBL" id="EFH89031.1"/>
    </source>
</evidence>
<evidence type="ECO:0000313" key="3">
    <source>
        <dbReference type="Proteomes" id="UP000004508"/>
    </source>
</evidence>
<sequence>MNQSHVGHKNTESLAVSSTMTTRLTGSWLIIARMVWLGLVLFNLGLLVASFPSSYQQLQTACVSPLACNIAGALPAKGFHELLATGLSASEYAAFNTIFWVIDILIWSVIGLIIFLRRSDDWLALLAAFTLVVFNAEVITSALVLAIQR</sequence>
<organism evidence="2 3">
    <name type="scientific">Ktedonobacter racemifer DSM 44963</name>
    <dbReference type="NCBI Taxonomy" id="485913"/>
    <lineage>
        <taxon>Bacteria</taxon>
        <taxon>Bacillati</taxon>
        <taxon>Chloroflexota</taxon>
        <taxon>Ktedonobacteria</taxon>
        <taxon>Ktedonobacterales</taxon>
        <taxon>Ktedonobacteraceae</taxon>
        <taxon>Ktedonobacter</taxon>
    </lineage>
</organism>
<keyword evidence="1" id="KW-0472">Membrane</keyword>
<proteinExistence type="predicted"/>
<reference evidence="2 3" key="1">
    <citation type="journal article" date="2011" name="Stand. Genomic Sci.">
        <title>Non-contiguous finished genome sequence and contextual data of the filamentous soil bacterium Ktedonobacter racemifer type strain (SOSP1-21).</title>
        <authorList>
            <person name="Chang Y.J."/>
            <person name="Land M."/>
            <person name="Hauser L."/>
            <person name="Chertkov O."/>
            <person name="Del Rio T.G."/>
            <person name="Nolan M."/>
            <person name="Copeland A."/>
            <person name="Tice H."/>
            <person name="Cheng J.F."/>
            <person name="Lucas S."/>
            <person name="Han C."/>
            <person name="Goodwin L."/>
            <person name="Pitluck S."/>
            <person name="Ivanova N."/>
            <person name="Ovchinikova G."/>
            <person name="Pati A."/>
            <person name="Chen A."/>
            <person name="Palaniappan K."/>
            <person name="Mavromatis K."/>
            <person name="Liolios K."/>
            <person name="Brettin T."/>
            <person name="Fiebig A."/>
            <person name="Rohde M."/>
            <person name="Abt B."/>
            <person name="Goker M."/>
            <person name="Detter J.C."/>
            <person name="Woyke T."/>
            <person name="Bristow J."/>
            <person name="Eisen J.A."/>
            <person name="Markowitz V."/>
            <person name="Hugenholtz P."/>
            <person name="Kyrpides N.C."/>
            <person name="Klenk H.P."/>
            <person name="Lapidus A."/>
        </authorList>
    </citation>
    <scope>NUCLEOTIDE SEQUENCE [LARGE SCALE GENOMIC DNA]</scope>
    <source>
        <strain evidence="3">DSM 44963</strain>
    </source>
</reference>
<dbReference type="Proteomes" id="UP000004508">
    <property type="component" value="Unassembled WGS sequence"/>
</dbReference>
<feature type="transmembrane region" description="Helical" evidence="1">
    <location>
        <begin position="122"/>
        <end position="147"/>
    </location>
</feature>
<dbReference type="InParanoid" id="D6THM6"/>
<dbReference type="AlphaFoldDB" id="D6THM6"/>
<keyword evidence="1" id="KW-0812">Transmembrane</keyword>